<name>A0ABU1YXZ3_ROSSA</name>
<evidence type="ECO:0000313" key="1">
    <source>
        <dbReference type="EMBL" id="MDR7273125.1"/>
    </source>
</evidence>
<organism evidence="1 2">
    <name type="scientific">Roseateles saccharophilus</name>
    <name type="common">Pseudomonas saccharophila</name>
    <dbReference type="NCBI Taxonomy" id="304"/>
    <lineage>
        <taxon>Bacteria</taxon>
        <taxon>Pseudomonadati</taxon>
        <taxon>Pseudomonadota</taxon>
        <taxon>Betaproteobacteria</taxon>
        <taxon>Burkholderiales</taxon>
        <taxon>Sphaerotilaceae</taxon>
        <taxon>Roseateles</taxon>
    </lineage>
</organism>
<dbReference type="RefSeq" id="WP_310273155.1">
    <property type="nucleotide sequence ID" value="NZ_JAVDXU010000008.1"/>
</dbReference>
<protein>
    <recommendedName>
        <fullName evidence="3">THIF-type NAD/FAD binding fold domain-containing protein</fullName>
    </recommendedName>
</protein>
<gene>
    <name evidence="1" type="ORF">J2X20_005810</name>
</gene>
<keyword evidence="2" id="KW-1185">Reference proteome</keyword>
<dbReference type="Proteomes" id="UP001180453">
    <property type="component" value="Unassembled WGS sequence"/>
</dbReference>
<proteinExistence type="predicted"/>
<evidence type="ECO:0008006" key="3">
    <source>
        <dbReference type="Google" id="ProtNLM"/>
    </source>
</evidence>
<dbReference type="Gene3D" id="3.40.50.720">
    <property type="entry name" value="NAD(P)-binding Rossmann-like Domain"/>
    <property type="match status" value="1"/>
</dbReference>
<reference evidence="1 2" key="1">
    <citation type="submission" date="2023-07" db="EMBL/GenBank/DDBJ databases">
        <title>Sorghum-associated microbial communities from plants grown in Nebraska, USA.</title>
        <authorList>
            <person name="Schachtman D."/>
        </authorList>
    </citation>
    <scope>NUCLEOTIDE SEQUENCE [LARGE SCALE GENOMIC DNA]</scope>
    <source>
        <strain evidence="1 2">BE314</strain>
    </source>
</reference>
<sequence length="462" mass="50015">MTKQLPIDLSRIDKLLLDRDAMAPQQSRALREASVPTVAVGDDCAVSEALQVALLTAVNLAHKSFSALVPVQASDGVWGAACMTALSAKSTLGEALREIGAVREVAGHGQALRLLIGDVQAEARALRVTFDGWRVGVGPAVSMARLEERPYCMLAPLAAAAVAVGESFSAWANISVEATRKNIAFSLWRPDLDFELEEALGEPVAEFPRKVEFFGLGHLGQAYVWAMVALPFEDKSALMPYLCDDDAVEPPNLETGALLRNEDLPGRKTRVVAEWLRQRGFDSRLVERFIDEGYRRCSSEPTVALSGFDNNEARQWLARAGFTAVFDSGLGGEATNFDSIAVRAWPHSQSADSLWPLENQAQREERAARQKRRTSSNPAYGDIVADECGKLLVADKAVAVPFVGAVAATLVLAEVLRRTNGGPVFSDCRLRVCSMSTDPLVARLGDLKAAPIRGLETVKLRC</sequence>
<comment type="caution">
    <text evidence="1">The sequence shown here is derived from an EMBL/GenBank/DDBJ whole genome shotgun (WGS) entry which is preliminary data.</text>
</comment>
<dbReference type="EMBL" id="JAVDXU010000008">
    <property type="protein sequence ID" value="MDR7273125.1"/>
    <property type="molecule type" value="Genomic_DNA"/>
</dbReference>
<accession>A0ABU1YXZ3</accession>
<evidence type="ECO:0000313" key="2">
    <source>
        <dbReference type="Proteomes" id="UP001180453"/>
    </source>
</evidence>